<comment type="caution">
    <text evidence="13">The sequence shown here is derived from an EMBL/GenBank/DDBJ whole genome shotgun (WGS) entry which is preliminary data.</text>
</comment>
<sequence>MGQLFWKFLLAFWLALILAFGAVFTLNQLSQSPEQNRALFSPQGRFFLQNAQQLIDSGGVPLLLTLVKNWQDDPMAREQLLVLNAAGTDLLGRPVPAEVQASPRAKTLTVQANGQPLQLVLADKDNFWQIRALAIRERVSPRDATGQARPDLARPGQPPLRPPFWFHPLFLLVAVIVTSMAASLGLAWYFAAPVRQLKAALSELPQQQWQTQLSSDMTGRRDEFGALARSFNQMAQQVYQAIVSQRRLLHDVSHELRSPLARLQLLTGLVRQHPADLDLALEKIDAEAVRLDQLVGEILTFSRLESGEVQPQIVAVPVHELLESICDDATLEAHNRQQQLVLEQNPLAWVQADAELLFRALENVVRNAIKYAGSGATIRISSCLLPTELLISIADNGPGVAPELLPLLFNPFFRADKQTDGVGLGLSIALRAVATCGGQINAENLWHADGSRRAGLQVQIRLPCQAGS</sequence>
<keyword evidence="10" id="KW-1133">Transmembrane helix</keyword>
<protein>
    <recommendedName>
        <fullName evidence="3">histidine kinase</fullName>
        <ecNumber evidence="3">2.7.13.3</ecNumber>
    </recommendedName>
</protein>
<dbReference type="PANTHER" id="PTHR44936:SF10">
    <property type="entry name" value="SENSOR PROTEIN RSTB"/>
    <property type="match status" value="1"/>
</dbReference>
<keyword evidence="9" id="KW-0067">ATP-binding</keyword>
<keyword evidence="8 13" id="KW-0418">Kinase</keyword>
<evidence type="ECO:0000256" key="5">
    <source>
        <dbReference type="ARBA" id="ARBA00022553"/>
    </source>
</evidence>
<evidence type="ECO:0000259" key="12">
    <source>
        <dbReference type="PROSITE" id="PS50885"/>
    </source>
</evidence>
<evidence type="ECO:0000256" key="9">
    <source>
        <dbReference type="ARBA" id="ARBA00022840"/>
    </source>
</evidence>
<keyword evidence="7" id="KW-0547">Nucleotide-binding</keyword>
<dbReference type="InterPro" id="IPR003594">
    <property type="entry name" value="HATPase_dom"/>
</dbReference>
<dbReference type="CDD" id="cd00082">
    <property type="entry name" value="HisKA"/>
    <property type="match status" value="1"/>
</dbReference>
<keyword evidence="5" id="KW-0597">Phosphoprotein</keyword>
<dbReference type="PRINTS" id="PR00344">
    <property type="entry name" value="BCTRLSENSOR"/>
</dbReference>
<dbReference type="EC" id="2.7.13.3" evidence="3"/>
<keyword evidence="10" id="KW-0472">Membrane</keyword>
<dbReference type="Gene3D" id="3.30.565.10">
    <property type="entry name" value="Histidine kinase-like ATPase, C-terminal domain"/>
    <property type="match status" value="1"/>
</dbReference>
<keyword evidence="4" id="KW-1003">Cell membrane</keyword>
<evidence type="ECO:0000313" key="13">
    <source>
        <dbReference type="EMBL" id="MFC0046758.1"/>
    </source>
</evidence>
<dbReference type="InterPro" id="IPR003661">
    <property type="entry name" value="HisK_dim/P_dom"/>
</dbReference>
<evidence type="ECO:0000256" key="8">
    <source>
        <dbReference type="ARBA" id="ARBA00022777"/>
    </source>
</evidence>
<dbReference type="InterPro" id="IPR005467">
    <property type="entry name" value="His_kinase_dom"/>
</dbReference>
<evidence type="ECO:0000256" key="1">
    <source>
        <dbReference type="ARBA" id="ARBA00000085"/>
    </source>
</evidence>
<keyword evidence="10" id="KW-0812">Transmembrane</keyword>
<dbReference type="CDD" id="cd06225">
    <property type="entry name" value="HAMP"/>
    <property type="match status" value="1"/>
</dbReference>
<evidence type="ECO:0000256" key="10">
    <source>
        <dbReference type="SAM" id="Phobius"/>
    </source>
</evidence>
<evidence type="ECO:0000256" key="7">
    <source>
        <dbReference type="ARBA" id="ARBA00022741"/>
    </source>
</evidence>
<dbReference type="Pfam" id="PF02518">
    <property type="entry name" value="HATPase_c"/>
    <property type="match status" value="1"/>
</dbReference>
<comment type="catalytic activity">
    <reaction evidence="1">
        <text>ATP + protein L-histidine = ADP + protein N-phospho-L-histidine.</text>
        <dbReference type="EC" id="2.7.13.3"/>
    </reaction>
</comment>
<accession>A0ABV6B7B9</accession>
<organism evidence="13 14">
    <name type="scientific">Rheinheimera tilapiae</name>
    <dbReference type="NCBI Taxonomy" id="875043"/>
    <lineage>
        <taxon>Bacteria</taxon>
        <taxon>Pseudomonadati</taxon>
        <taxon>Pseudomonadota</taxon>
        <taxon>Gammaproteobacteria</taxon>
        <taxon>Chromatiales</taxon>
        <taxon>Chromatiaceae</taxon>
        <taxon>Rheinheimera</taxon>
    </lineage>
</organism>
<reference evidence="13 14" key="1">
    <citation type="submission" date="2024-09" db="EMBL/GenBank/DDBJ databases">
        <authorList>
            <person name="Sun Q."/>
            <person name="Mori K."/>
        </authorList>
    </citation>
    <scope>NUCLEOTIDE SEQUENCE [LARGE SCALE GENOMIC DNA]</scope>
    <source>
        <strain evidence="13 14">KCTC 23315</strain>
    </source>
</reference>
<dbReference type="SMART" id="SM00304">
    <property type="entry name" value="HAMP"/>
    <property type="match status" value="1"/>
</dbReference>
<dbReference type="SUPFAM" id="SSF158472">
    <property type="entry name" value="HAMP domain-like"/>
    <property type="match status" value="1"/>
</dbReference>
<keyword evidence="14" id="KW-1185">Reference proteome</keyword>
<dbReference type="EMBL" id="JBHLXP010000001">
    <property type="protein sequence ID" value="MFC0046758.1"/>
    <property type="molecule type" value="Genomic_DNA"/>
</dbReference>
<dbReference type="PROSITE" id="PS50109">
    <property type="entry name" value="HIS_KIN"/>
    <property type="match status" value="1"/>
</dbReference>
<dbReference type="RefSeq" id="WP_377239335.1">
    <property type="nucleotide sequence ID" value="NZ_JBHLXP010000001.1"/>
</dbReference>
<dbReference type="SMART" id="SM00387">
    <property type="entry name" value="HATPase_c"/>
    <property type="match status" value="1"/>
</dbReference>
<dbReference type="Gene3D" id="1.10.287.130">
    <property type="match status" value="1"/>
</dbReference>
<dbReference type="Proteomes" id="UP001589813">
    <property type="component" value="Unassembled WGS sequence"/>
</dbReference>
<dbReference type="Pfam" id="PF00672">
    <property type="entry name" value="HAMP"/>
    <property type="match status" value="1"/>
</dbReference>
<dbReference type="PANTHER" id="PTHR44936">
    <property type="entry name" value="SENSOR PROTEIN CREC"/>
    <property type="match status" value="1"/>
</dbReference>
<evidence type="ECO:0000259" key="11">
    <source>
        <dbReference type="PROSITE" id="PS50109"/>
    </source>
</evidence>
<dbReference type="InterPro" id="IPR003660">
    <property type="entry name" value="HAMP_dom"/>
</dbReference>
<name>A0ABV6B7B9_9GAMM</name>
<dbReference type="Gene3D" id="6.10.340.10">
    <property type="match status" value="1"/>
</dbReference>
<evidence type="ECO:0000256" key="4">
    <source>
        <dbReference type="ARBA" id="ARBA00022475"/>
    </source>
</evidence>
<dbReference type="InterPro" id="IPR036890">
    <property type="entry name" value="HATPase_C_sf"/>
</dbReference>
<feature type="transmembrane region" description="Helical" evidence="10">
    <location>
        <begin position="164"/>
        <end position="191"/>
    </location>
</feature>
<comment type="subcellular location">
    <subcellularLocation>
        <location evidence="2">Cell membrane</location>
        <topology evidence="2">Multi-pass membrane protein</topology>
    </subcellularLocation>
</comment>
<dbReference type="GO" id="GO:0016301">
    <property type="term" value="F:kinase activity"/>
    <property type="evidence" value="ECO:0007669"/>
    <property type="project" value="UniProtKB-KW"/>
</dbReference>
<evidence type="ECO:0000313" key="14">
    <source>
        <dbReference type="Proteomes" id="UP001589813"/>
    </source>
</evidence>
<dbReference type="Pfam" id="PF00512">
    <property type="entry name" value="HisKA"/>
    <property type="match status" value="1"/>
</dbReference>
<proteinExistence type="predicted"/>
<feature type="domain" description="HAMP" evidence="12">
    <location>
        <begin position="188"/>
        <end position="243"/>
    </location>
</feature>
<dbReference type="SMART" id="SM00388">
    <property type="entry name" value="HisKA"/>
    <property type="match status" value="1"/>
</dbReference>
<dbReference type="SUPFAM" id="SSF55874">
    <property type="entry name" value="ATPase domain of HSP90 chaperone/DNA topoisomerase II/histidine kinase"/>
    <property type="match status" value="1"/>
</dbReference>
<evidence type="ECO:0000256" key="3">
    <source>
        <dbReference type="ARBA" id="ARBA00012438"/>
    </source>
</evidence>
<feature type="domain" description="Histidine kinase" evidence="11">
    <location>
        <begin position="251"/>
        <end position="466"/>
    </location>
</feature>
<gene>
    <name evidence="13" type="ORF">ACFFJP_00480</name>
</gene>
<dbReference type="PROSITE" id="PS50885">
    <property type="entry name" value="HAMP"/>
    <property type="match status" value="1"/>
</dbReference>
<dbReference type="SUPFAM" id="SSF47384">
    <property type="entry name" value="Homodimeric domain of signal transducing histidine kinase"/>
    <property type="match status" value="1"/>
</dbReference>
<evidence type="ECO:0000256" key="6">
    <source>
        <dbReference type="ARBA" id="ARBA00022679"/>
    </source>
</evidence>
<keyword evidence="6" id="KW-0808">Transferase</keyword>
<dbReference type="InterPro" id="IPR004358">
    <property type="entry name" value="Sig_transdc_His_kin-like_C"/>
</dbReference>
<dbReference type="InterPro" id="IPR036097">
    <property type="entry name" value="HisK_dim/P_sf"/>
</dbReference>
<evidence type="ECO:0000256" key="2">
    <source>
        <dbReference type="ARBA" id="ARBA00004651"/>
    </source>
</evidence>
<dbReference type="InterPro" id="IPR050980">
    <property type="entry name" value="2C_sensor_his_kinase"/>
</dbReference>